<dbReference type="Pfam" id="PF13913">
    <property type="entry name" value="zf-C2HC_2"/>
    <property type="match status" value="1"/>
</dbReference>
<keyword evidence="8" id="KW-1185">Reference proteome</keyword>
<feature type="compositionally biased region" description="Low complexity" evidence="5">
    <location>
        <begin position="257"/>
        <end position="284"/>
    </location>
</feature>
<dbReference type="OrthoDB" id="10255185at2759"/>
<dbReference type="EMBL" id="MIGC01001371">
    <property type="protein sequence ID" value="PHJ22990.1"/>
    <property type="molecule type" value="Genomic_DNA"/>
</dbReference>
<keyword evidence="3" id="KW-0862">Zinc</keyword>
<dbReference type="Proteomes" id="UP000221165">
    <property type="component" value="Unassembled WGS sequence"/>
</dbReference>
<feature type="compositionally biased region" description="Low complexity" evidence="5">
    <location>
        <begin position="368"/>
        <end position="380"/>
    </location>
</feature>
<evidence type="ECO:0000313" key="8">
    <source>
        <dbReference type="Proteomes" id="UP000221165"/>
    </source>
</evidence>
<dbReference type="RefSeq" id="XP_067924667.1">
    <property type="nucleotide sequence ID" value="XM_068063357.1"/>
</dbReference>
<dbReference type="InterPro" id="IPR049899">
    <property type="entry name" value="Znf_C2HC_C3H"/>
</dbReference>
<evidence type="ECO:0000256" key="1">
    <source>
        <dbReference type="ARBA" id="ARBA00022723"/>
    </source>
</evidence>
<dbReference type="InterPro" id="IPR013083">
    <property type="entry name" value="Znf_RING/FYVE/PHD"/>
</dbReference>
<feature type="compositionally biased region" description="Polar residues" evidence="5">
    <location>
        <begin position="236"/>
        <end position="246"/>
    </location>
</feature>
<sequence>MFLVNLLDLRWDAIVRFCFFLVFFFTTTHSKSPEANMHQRAVVCTMCGGKFFPASLAFHQKACAAKQASVMLPCPYCDEEVPKPQLDQHIKTSCKKSPKPRKKSAMSSGPLSGEDTCTGINDVIDDQGRMQCAVCGRWFLQDRIGKHQSICRAVKDRNDAKPHTVFDSFKQRQFDPLIRPAMDNKRVGRTTPIPSARSYYCAASSSPQAPQVSGGRGTPARNGRSVSRSPRDSETQRPPSSRQSAVANAPRSPGAQPRASVSPRPSAVPPSSRNAQSSSLSSRRGTPTQAESLMPAPARPQRLSPSSRGEGLARAVGATNKVGTGSRRSSGASDMPAETAKRQSLRVPGRGGATTAVRAVGNARDKPSSPSQARSRPSPAFLSPGRTSSPVAGEGGRILPTNESSLDNPLAYPYPNYPGGDPSMSPQHAQTVRSLSPPSPVQYVSPTSTRDRRDQGVTYRPSGGGGILPTNETSADNPLAYPYRR</sequence>
<evidence type="ECO:0000256" key="5">
    <source>
        <dbReference type="SAM" id="MobiDB-lite"/>
    </source>
</evidence>
<dbReference type="GO" id="GO:0008270">
    <property type="term" value="F:zinc ion binding"/>
    <property type="evidence" value="ECO:0007669"/>
    <property type="project" value="UniProtKB-KW"/>
</dbReference>
<comment type="caution">
    <text evidence="7">The sequence shown here is derived from an EMBL/GenBank/DDBJ whole genome shotgun (WGS) entry which is preliminary data.</text>
</comment>
<feature type="region of interest" description="Disordered" evidence="5">
    <location>
        <begin position="88"/>
        <end position="112"/>
    </location>
</feature>
<accession>A0A2C6KRD1</accession>
<evidence type="ECO:0000256" key="4">
    <source>
        <dbReference type="PROSITE-ProRule" id="PRU01371"/>
    </source>
</evidence>
<dbReference type="Gene3D" id="3.30.40.10">
    <property type="entry name" value="Zinc/RING finger domain, C3HC4 (zinc finger)"/>
    <property type="match status" value="1"/>
</dbReference>
<keyword evidence="2 4" id="KW-0863">Zinc-finger</keyword>
<feature type="domain" description="C2HC/C3H-type" evidence="6">
    <location>
        <begin position="128"/>
        <end position="157"/>
    </location>
</feature>
<evidence type="ECO:0000256" key="2">
    <source>
        <dbReference type="ARBA" id="ARBA00022771"/>
    </source>
</evidence>
<dbReference type="GeneID" id="94426568"/>
<protein>
    <recommendedName>
        <fullName evidence="6">C2HC/C3H-type domain-containing protein</fullName>
    </recommendedName>
</protein>
<name>A0A2C6KRD1_9APIC</name>
<keyword evidence="1" id="KW-0479">Metal-binding</keyword>
<feature type="compositionally biased region" description="Low complexity" evidence="5">
    <location>
        <begin position="199"/>
        <end position="211"/>
    </location>
</feature>
<feature type="compositionally biased region" description="Polar residues" evidence="5">
    <location>
        <begin position="424"/>
        <end position="448"/>
    </location>
</feature>
<feature type="compositionally biased region" description="Basic residues" evidence="5">
    <location>
        <begin position="92"/>
        <end position="104"/>
    </location>
</feature>
<organism evidence="7 8">
    <name type="scientific">Cystoisospora suis</name>
    <dbReference type="NCBI Taxonomy" id="483139"/>
    <lineage>
        <taxon>Eukaryota</taxon>
        <taxon>Sar</taxon>
        <taxon>Alveolata</taxon>
        <taxon>Apicomplexa</taxon>
        <taxon>Conoidasida</taxon>
        <taxon>Coccidia</taxon>
        <taxon>Eucoccidiorida</taxon>
        <taxon>Eimeriorina</taxon>
        <taxon>Sarcocystidae</taxon>
        <taxon>Cystoisospora</taxon>
    </lineage>
</organism>
<gene>
    <name evidence="7" type="ORF">CSUI_003159</name>
</gene>
<dbReference type="PROSITE" id="PS52027">
    <property type="entry name" value="ZF_C2HC_C3H"/>
    <property type="match status" value="1"/>
</dbReference>
<reference evidence="7 8" key="1">
    <citation type="journal article" date="2017" name="Int. J. Parasitol.">
        <title>The genome of the protozoan parasite Cystoisospora suis and a reverse vaccinology approach to identify vaccine candidates.</title>
        <authorList>
            <person name="Palmieri N."/>
            <person name="Shrestha A."/>
            <person name="Ruttkowski B."/>
            <person name="Beck T."/>
            <person name="Vogl C."/>
            <person name="Tomley F."/>
            <person name="Blake D.P."/>
            <person name="Joachim A."/>
        </authorList>
    </citation>
    <scope>NUCLEOTIDE SEQUENCE [LARGE SCALE GENOMIC DNA]</scope>
    <source>
        <strain evidence="7 8">Wien I</strain>
    </source>
</reference>
<evidence type="ECO:0000259" key="6">
    <source>
        <dbReference type="PROSITE" id="PS52027"/>
    </source>
</evidence>
<feature type="compositionally biased region" description="Polar residues" evidence="5">
    <location>
        <begin position="321"/>
        <end position="332"/>
    </location>
</feature>
<dbReference type="VEuPathDB" id="ToxoDB:CSUI_003159"/>
<dbReference type="Gene3D" id="3.30.160.60">
    <property type="entry name" value="Classic Zinc Finger"/>
    <property type="match status" value="1"/>
</dbReference>
<proteinExistence type="predicted"/>
<feature type="region of interest" description="Disordered" evidence="5">
    <location>
        <begin position="199"/>
        <end position="485"/>
    </location>
</feature>
<evidence type="ECO:0000313" key="7">
    <source>
        <dbReference type="EMBL" id="PHJ22990.1"/>
    </source>
</evidence>
<evidence type="ECO:0000256" key="3">
    <source>
        <dbReference type="ARBA" id="ARBA00022833"/>
    </source>
</evidence>
<dbReference type="AlphaFoldDB" id="A0A2C6KRD1"/>